<evidence type="ECO:0000313" key="1">
    <source>
        <dbReference type="EMBL" id="JAD44428.1"/>
    </source>
</evidence>
<dbReference type="EMBL" id="GBRH01253467">
    <property type="protein sequence ID" value="JAD44428.1"/>
    <property type="molecule type" value="Transcribed_RNA"/>
</dbReference>
<accession>A0A0A9IQT6</accession>
<protein>
    <submittedName>
        <fullName evidence="1">Uncharacterized protein</fullName>
    </submittedName>
</protein>
<dbReference type="AlphaFoldDB" id="A0A0A9IQT6"/>
<sequence length="53" mass="6116">MNRALHNSVAILDLWQIYPLSRRCLCTLTIDPLTNVSFFLCPFLAARIRSTFC</sequence>
<proteinExistence type="predicted"/>
<organism evidence="1">
    <name type="scientific">Arundo donax</name>
    <name type="common">Giant reed</name>
    <name type="synonym">Donax arundinaceus</name>
    <dbReference type="NCBI Taxonomy" id="35708"/>
    <lineage>
        <taxon>Eukaryota</taxon>
        <taxon>Viridiplantae</taxon>
        <taxon>Streptophyta</taxon>
        <taxon>Embryophyta</taxon>
        <taxon>Tracheophyta</taxon>
        <taxon>Spermatophyta</taxon>
        <taxon>Magnoliopsida</taxon>
        <taxon>Liliopsida</taxon>
        <taxon>Poales</taxon>
        <taxon>Poaceae</taxon>
        <taxon>PACMAD clade</taxon>
        <taxon>Arundinoideae</taxon>
        <taxon>Arundineae</taxon>
        <taxon>Arundo</taxon>
    </lineage>
</organism>
<reference evidence="1" key="2">
    <citation type="journal article" date="2015" name="Data Brief">
        <title>Shoot transcriptome of the giant reed, Arundo donax.</title>
        <authorList>
            <person name="Barrero R.A."/>
            <person name="Guerrero F.D."/>
            <person name="Moolhuijzen P."/>
            <person name="Goolsby J.A."/>
            <person name="Tidwell J."/>
            <person name="Bellgard S.E."/>
            <person name="Bellgard M.I."/>
        </authorList>
    </citation>
    <scope>NUCLEOTIDE SEQUENCE</scope>
    <source>
        <tissue evidence="1">Shoot tissue taken approximately 20 cm above the soil surface</tissue>
    </source>
</reference>
<reference evidence="1" key="1">
    <citation type="submission" date="2014-09" db="EMBL/GenBank/DDBJ databases">
        <authorList>
            <person name="Magalhaes I.L.F."/>
            <person name="Oliveira U."/>
            <person name="Santos F.R."/>
            <person name="Vidigal T.H.D.A."/>
            <person name="Brescovit A.D."/>
            <person name="Santos A.J."/>
        </authorList>
    </citation>
    <scope>NUCLEOTIDE SEQUENCE</scope>
    <source>
        <tissue evidence="1">Shoot tissue taken approximately 20 cm above the soil surface</tissue>
    </source>
</reference>
<name>A0A0A9IQT6_ARUDO</name>